<keyword evidence="2" id="KW-1133">Transmembrane helix</keyword>
<dbReference type="EMBL" id="SMKU01000520">
    <property type="protein sequence ID" value="TDD62767.1"/>
    <property type="molecule type" value="Genomic_DNA"/>
</dbReference>
<organism evidence="3 4">
    <name type="scientific">Actinomadura rubrisoli</name>
    <dbReference type="NCBI Taxonomy" id="2530368"/>
    <lineage>
        <taxon>Bacteria</taxon>
        <taxon>Bacillati</taxon>
        <taxon>Actinomycetota</taxon>
        <taxon>Actinomycetes</taxon>
        <taxon>Streptosporangiales</taxon>
        <taxon>Thermomonosporaceae</taxon>
        <taxon>Actinomadura</taxon>
    </lineage>
</organism>
<evidence type="ECO:0000256" key="1">
    <source>
        <dbReference type="SAM" id="MobiDB-lite"/>
    </source>
</evidence>
<evidence type="ECO:0000313" key="3">
    <source>
        <dbReference type="EMBL" id="TDD62767.1"/>
    </source>
</evidence>
<name>A0A4V2YQN7_9ACTN</name>
<proteinExistence type="predicted"/>
<sequence length="277" mass="29519">MADGHGQVARSRRLMDRPGPVLAPPADEPPLITEPLTAEECDRHLAQAGDSLADIWADVDRARDLLGMDAADDRPAATSDDGRPVDDALGIDLPKGMVYGCVTVLVGSVGVLILIAIAGVVVLMVVDYSLHSESKTMTPDWAVTGTRPSQVPAPKGKQNQVKGTALAYRLAAGQTVTTSFALPGLERVWVPPRSRYFTGFLDFRPDSRCAARSRLVWTLGAKGGRLALGKEAAVNDMEVSDTLVLSVRLDAPASCGGTLRLAYPHIRNYGVWRGPIA</sequence>
<reference evidence="3 4" key="1">
    <citation type="submission" date="2019-03" db="EMBL/GenBank/DDBJ databases">
        <title>Draft genome sequences of novel Actinobacteria.</title>
        <authorList>
            <person name="Sahin N."/>
            <person name="Ay H."/>
            <person name="Saygin H."/>
        </authorList>
    </citation>
    <scope>NUCLEOTIDE SEQUENCE [LARGE SCALE GENOMIC DNA]</scope>
    <source>
        <strain evidence="3 4">H3C3</strain>
    </source>
</reference>
<comment type="caution">
    <text evidence="3">The sequence shown here is derived from an EMBL/GenBank/DDBJ whole genome shotgun (WGS) entry which is preliminary data.</text>
</comment>
<keyword evidence="4" id="KW-1185">Reference proteome</keyword>
<feature type="region of interest" description="Disordered" evidence="1">
    <location>
        <begin position="1"/>
        <end position="32"/>
    </location>
</feature>
<keyword evidence="2" id="KW-0812">Transmembrane</keyword>
<gene>
    <name evidence="3" type="ORF">E1298_44420</name>
</gene>
<protein>
    <submittedName>
        <fullName evidence="3">Uncharacterized protein</fullName>
    </submittedName>
</protein>
<evidence type="ECO:0000256" key="2">
    <source>
        <dbReference type="SAM" id="Phobius"/>
    </source>
</evidence>
<accession>A0A4V2YQN7</accession>
<dbReference type="AlphaFoldDB" id="A0A4V2YQN7"/>
<feature type="transmembrane region" description="Helical" evidence="2">
    <location>
        <begin position="97"/>
        <end position="126"/>
    </location>
</feature>
<evidence type="ECO:0000313" key="4">
    <source>
        <dbReference type="Proteomes" id="UP000294513"/>
    </source>
</evidence>
<dbReference type="Proteomes" id="UP000294513">
    <property type="component" value="Unassembled WGS sequence"/>
</dbReference>
<keyword evidence="2" id="KW-0472">Membrane</keyword>